<evidence type="ECO:0000313" key="1">
    <source>
        <dbReference type="EMBL" id="TGH26287.1"/>
    </source>
</evidence>
<sequence length="97" mass="10002">MVPDLGRGLGRGRRGESPAAGVGAFLDAVELLGFAKGRQQIPLLCGVEHVCDIALGQRCDQARVDGVAGPRELRRQRLAAQQCAGGSAAIPLIEGVG</sequence>
<dbReference type="EMBL" id="SRMN01000022">
    <property type="protein sequence ID" value="TGH26287.1"/>
    <property type="molecule type" value="Genomic_DNA"/>
</dbReference>
<name>A0A524RUX8_9CHRO</name>
<evidence type="ECO:0000313" key="2">
    <source>
        <dbReference type="Proteomes" id="UP000315454"/>
    </source>
</evidence>
<comment type="caution">
    <text evidence="1">The sequence shown here is derived from an EMBL/GenBank/DDBJ whole genome shotgun (WGS) entry which is preliminary data.</text>
</comment>
<accession>A0A524RUX8</accession>
<proteinExistence type="predicted"/>
<reference evidence="1 2" key="1">
    <citation type="journal article" date="2019" name="mSystems">
        <title>Life at home and on the roam: Genomic adaptions reflect the dual lifestyle of an intracellular, facultative symbiont.</title>
        <authorList>
            <person name="Burgsdorf I."/>
        </authorList>
    </citation>
    <scope>NUCLEOTIDE SEQUENCE [LARGE SCALE GENOMIC DNA]</scope>
    <source>
        <strain evidence="1">277cI</strain>
    </source>
</reference>
<gene>
    <name evidence="1" type="ORF">ERJ68_02155</name>
</gene>
<protein>
    <submittedName>
        <fullName evidence="1">Uncharacterized protein</fullName>
    </submittedName>
</protein>
<organism evidence="1 2">
    <name type="scientific">Aphanocapsa feldmannii 277cI</name>
    <dbReference type="NCBI Taxonomy" id="2507554"/>
    <lineage>
        <taxon>Bacteria</taxon>
        <taxon>Bacillati</taxon>
        <taxon>Cyanobacteriota</taxon>
        <taxon>Cyanophyceae</taxon>
        <taxon>Oscillatoriophycideae</taxon>
        <taxon>Chroococcales</taxon>
        <taxon>Microcystaceae</taxon>
        <taxon>Aphanocapsa</taxon>
    </lineage>
</organism>
<dbReference type="Proteomes" id="UP000315454">
    <property type="component" value="Unassembled WGS sequence"/>
</dbReference>
<dbReference type="AlphaFoldDB" id="A0A524RUX8"/>